<protein>
    <submittedName>
        <fullName evidence="1">Uri superfamily endonuclease</fullName>
    </submittedName>
</protein>
<evidence type="ECO:0000313" key="2">
    <source>
        <dbReference type="Proteomes" id="UP000183104"/>
    </source>
</evidence>
<keyword evidence="2" id="KW-1185">Reference proteome</keyword>
<dbReference type="AlphaFoldDB" id="A0A0P9CJR9"/>
<keyword evidence="1" id="KW-0255">Endonuclease</keyword>
<dbReference type="OrthoDB" id="9811593at2"/>
<dbReference type="RefSeq" id="WP_054966964.1">
    <property type="nucleotide sequence ID" value="NZ_FMUN01000001.1"/>
</dbReference>
<dbReference type="Pfam" id="PF01986">
    <property type="entry name" value="DUF123"/>
    <property type="match status" value="1"/>
</dbReference>
<dbReference type="PANTHER" id="PTHR37460:SF1">
    <property type="entry name" value="ENDONUCLEASE III"/>
    <property type="match status" value="1"/>
</dbReference>
<keyword evidence="1" id="KW-0540">Nuclease</keyword>
<organism evidence="1 2">
    <name type="scientific">Thiohalorhabdus denitrificans</name>
    <dbReference type="NCBI Taxonomy" id="381306"/>
    <lineage>
        <taxon>Bacteria</taxon>
        <taxon>Pseudomonadati</taxon>
        <taxon>Pseudomonadota</taxon>
        <taxon>Gammaproteobacteria</taxon>
        <taxon>Thiohalorhabdales</taxon>
        <taxon>Thiohalorhabdaceae</taxon>
        <taxon>Thiohalorhabdus</taxon>
    </lineage>
</organism>
<sequence>MSPSCTTYQLWIRLAEAAEVEVGRLGRCAFPVGWYVYTGSARRHRNARLRRHCRDAASKRLRWHIDYFLAAPGAEIRYIGLSAEPECRLNAAVGGRVVCPGLGASDCRAGCGSHLRYLGTEAPLQGLVPEPPSRAEKPV</sequence>
<gene>
    <name evidence="1" type="ORF">SAMN05661077_0335</name>
</gene>
<keyword evidence="1" id="KW-0378">Hydrolase</keyword>
<dbReference type="InterPro" id="IPR002837">
    <property type="entry name" value="DUF123"/>
</dbReference>
<proteinExistence type="predicted"/>
<dbReference type="GO" id="GO:0004519">
    <property type="term" value="F:endonuclease activity"/>
    <property type="evidence" value="ECO:0007669"/>
    <property type="project" value="UniProtKB-KW"/>
</dbReference>
<dbReference type="EMBL" id="FMUN01000001">
    <property type="protein sequence ID" value="SCX76908.1"/>
    <property type="molecule type" value="Genomic_DNA"/>
</dbReference>
<reference evidence="2" key="1">
    <citation type="submission" date="2016-10" db="EMBL/GenBank/DDBJ databases">
        <authorList>
            <person name="Varghese N."/>
        </authorList>
    </citation>
    <scope>NUCLEOTIDE SEQUENCE [LARGE SCALE GENOMIC DNA]</scope>
    <source>
        <strain evidence="2">HL 19</strain>
    </source>
</reference>
<name>A0A0P9CJR9_9GAMM</name>
<dbReference type="Proteomes" id="UP000183104">
    <property type="component" value="Unassembled WGS sequence"/>
</dbReference>
<dbReference type="STRING" id="381306.AN478_12605"/>
<dbReference type="PANTHER" id="PTHR37460">
    <property type="entry name" value="ENDONUCLEASE III"/>
    <property type="match status" value="1"/>
</dbReference>
<accession>A0A0P9CJR9</accession>
<evidence type="ECO:0000313" key="1">
    <source>
        <dbReference type="EMBL" id="SCX76908.1"/>
    </source>
</evidence>